<keyword evidence="3 9" id="KW-0812">Transmembrane</keyword>
<organism evidence="11 12">
    <name type="scientific">Daphnia galeata</name>
    <dbReference type="NCBI Taxonomy" id="27404"/>
    <lineage>
        <taxon>Eukaryota</taxon>
        <taxon>Metazoa</taxon>
        <taxon>Ecdysozoa</taxon>
        <taxon>Arthropoda</taxon>
        <taxon>Crustacea</taxon>
        <taxon>Branchiopoda</taxon>
        <taxon>Diplostraca</taxon>
        <taxon>Cladocera</taxon>
        <taxon>Anomopoda</taxon>
        <taxon>Daphniidae</taxon>
        <taxon>Daphnia</taxon>
    </lineage>
</organism>
<accession>A0A8J2S5N4</accession>
<evidence type="ECO:0000256" key="9">
    <source>
        <dbReference type="SAM" id="Phobius"/>
    </source>
</evidence>
<dbReference type="PANTHER" id="PTHR45695">
    <property type="entry name" value="LEUCOKININ RECEPTOR-RELATED"/>
    <property type="match status" value="1"/>
</dbReference>
<dbReference type="InterPro" id="IPR017452">
    <property type="entry name" value="GPCR_Rhodpsn_7TM"/>
</dbReference>
<evidence type="ECO:0000313" key="12">
    <source>
        <dbReference type="Proteomes" id="UP000789390"/>
    </source>
</evidence>
<dbReference type="Proteomes" id="UP000789390">
    <property type="component" value="Unassembled WGS sequence"/>
</dbReference>
<evidence type="ECO:0000256" key="4">
    <source>
        <dbReference type="ARBA" id="ARBA00022989"/>
    </source>
</evidence>
<feature type="domain" description="G-protein coupled receptors family 1 profile" evidence="10">
    <location>
        <begin position="131"/>
        <end position="158"/>
    </location>
</feature>
<feature type="transmembrane region" description="Helical" evidence="9">
    <location>
        <begin position="118"/>
        <end position="139"/>
    </location>
</feature>
<dbReference type="OrthoDB" id="10037617at2759"/>
<dbReference type="PRINTS" id="PR00237">
    <property type="entry name" value="GPCRRHODOPSN"/>
</dbReference>
<dbReference type="PROSITE" id="PS50262">
    <property type="entry name" value="G_PROTEIN_RECEP_F1_2"/>
    <property type="match status" value="1"/>
</dbReference>
<protein>
    <recommendedName>
        <fullName evidence="10">G-protein coupled receptors family 1 profile domain-containing protein</fullName>
    </recommendedName>
</protein>
<dbReference type="GO" id="GO:0005886">
    <property type="term" value="C:plasma membrane"/>
    <property type="evidence" value="ECO:0007669"/>
    <property type="project" value="TreeGrafter"/>
</dbReference>
<sequence>MLCSTHGNSLANCQTVSNNNDHSNGTADNNYINETETSVGFTFMEAASISSSSNSSPATTTKPINNGSSNIAVYDSSNNNWTDLFSTVDSMLASSSAGNSSMGASGGGAGGFGSEVMIPLYSVIFILSVLGNILVIVTLTQNRRMRTVTNVFLLNLIM</sequence>
<comment type="similarity">
    <text evidence="2">Belongs to the G-protein coupled receptor 1 family.</text>
</comment>
<name>A0A8J2S5N4_9CRUS</name>
<dbReference type="EMBL" id="CAKKLH010000342">
    <property type="protein sequence ID" value="CAH0113590.1"/>
    <property type="molecule type" value="Genomic_DNA"/>
</dbReference>
<keyword evidence="7" id="KW-0675">Receptor</keyword>
<evidence type="ECO:0000256" key="2">
    <source>
        <dbReference type="ARBA" id="ARBA00010663"/>
    </source>
</evidence>
<comment type="subcellular location">
    <subcellularLocation>
        <location evidence="1">Membrane</location>
        <topology evidence="1">Multi-pass membrane protein</topology>
    </subcellularLocation>
</comment>
<keyword evidence="4 9" id="KW-1133">Transmembrane helix</keyword>
<keyword evidence="5" id="KW-0297">G-protein coupled receptor</keyword>
<comment type="caution">
    <text evidence="11">The sequence shown here is derived from an EMBL/GenBank/DDBJ whole genome shotgun (WGS) entry which is preliminary data.</text>
</comment>
<dbReference type="AlphaFoldDB" id="A0A8J2S5N4"/>
<evidence type="ECO:0000313" key="11">
    <source>
        <dbReference type="EMBL" id="CAH0113590.1"/>
    </source>
</evidence>
<evidence type="ECO:0000256" key="8">
    <source>
        <dbReference type="ARBA" id="ARBA00023224"/>
    </source>
</evidence>
<keyword evidence="6 9" id="KW-0472">Membrane</keyword>
<proteinExistence type="inferred from homology"/>
<evidence type="ECO:0000256" key="3">
    <source>
        <dbReference type="ARBA" id="ARBA00022692"/>
    </source>
</evidence>
<evidence type="ECO:0000256" key="1">
    <source>
        <dbReference type="ARBA" id="ARBA00004141"/>
    </source>
</evidence>
<reference evidence="11" key="1">
    <citation type="submission" date="2021-11" db="EMBL/GenBank/DDBJ databases">
        <authorList>
            <person name="Schell T."/>
        </authorList>
    </citation>
    <scope>NUCLEOTIDE SEQUENCE</scope>
    <source>
        <strain evidence="11">M5</strain>
    </source>
</reference>
<evidence type="ECO:0000259" key="10">
    <source>
        <dbReference type="PROSITE" id="PS50262"/>
    </source>
</evidence>
<evidence type="ECO:0000256" key="6">
    <source>
        <dbReference type="ARBA" id="ARBA00023136"/>
    </source>
</evidence>
<keyword evidence="8" id="KW-0807">Transducer</keyword>
<keyword evidence="12" id="KW-1185">Reference proteome</keyword>
<gene>
    <name evidence="11" type="ORF">DGAL_LOCUS17487</name>
</gene>
<evidence type="ECO:0000256" key="7">
    <source>
        <dbReference type="ARBA" id="ARBA00023170"/>
    </source>
</evidence>
<dbReference type="Gene3D" id="1.20.1070.10">
    <property type="entry name" value="Rhodopsin 7-helix transmembrane proteins"/>
    <property type="match status" value="1"/>
</dbReference>
<dbReference type="GO" id="GO:0004930">
    <property type="term" value="F:G protein-coupled receptor activity"/>
    <property type="evidence" value="ECO:0007669"/>
    <property type="project" value="UniProtKB-KW"/>
</dbReference>
<evidence type="ECO:0000256" key="5">
    <source>
        <dbReference type="ARBA" id="ARBA00023040"/>
    </source>
</evidence>
<dbReference type="InterPro" id="IPR000276">
    <property type="entry name" value="GPCR_Rhodpsn"/>
</dbReference>
<dbReference type="PANTHER" id="PTHR45695:SF30">
    <property type="entry name" value="GASTRIN_CHOLECYSTOKININ TYPE B RECEPTOR"/>
    <property type="match status" value="1"/>
</dbReference>
<dbReference type="SUPFAM" id="SSF81321">
    <property type="entry name" value="Family A G protein-coupled receptor-like"/>
    <property type="match status" value="1"/>
</dbReference>